<dbReference type="InterPro" id="IPR021857">
    <property type="entry name" value="DUF3467"/>
</dbReference>
<feature type="region of interest" description="Disordered" evidence="1">
    <location>
        <begin position="61"/>
        <end position="93"/>
    </location>
</feature>
<gene>
    <name evidence="2" type="ORF">Pan161_40380</name>
</gene>
<protein>
    <recommendedName>
        <fullName evidence="4">DUF3467 domain-containing protein</fullName>
    </recommendedName>
</protein>
<dbReference type="KEGG" id="gax:Pan161_40380"/>
<dbReference type="Pfam" id="PF11950">
    <property type="entry name" value="DUF3467"/>
    <property type="match status" value="1"/>
</dbReference>
<feature type="compositionally biased region" description="Basic and acidic residues" evidence="1">
    <location>
        <begin position="61"/>
        <end position="72"/>
    </location>
</feature>
<feature type="compositionally biased region" description="Low complexity" evidence="1">
    <location>
        <begin position="76"/>
        <end position="93"/>
    </location>
</feature>
<evidence type="ECO:0000313" key="3">
    <source>
        <dbReference type="Proteomes" id="UP000316855"/>
    </source>
</evidence>
<evidence type="ECO:0000256" key="1">
    <source>
        <dbReference type="SAM" id="MobiDB-lite"/>
    </source>
</evidence>
<evidence type="ECO:0000313" key="2">
    <source>
        <dbReference type="EMBL" id="QDT92371.1"/>
    </source>
</evidence>
<accession>A0A517VH92</accession>
<dbReference type="AlphaFoldDB" id="A0A517VH92"/>
<evidence type="ECO:0008006" key="4">
    <source>
        <dbReference type="Google" id="ProtNLM"/>
    </source>
</evidence>
<sequence>MLNTAVVCFRCLEYSQYKSIKYFRGELPEFHGEVHFKSVQVPYFWNQLLLKNLYHIEEKKSVSAKKDDKPADETTEPAAEQAAAAAPAQQQQQVKVNDDNVAASYANFCRVSSTPEELILDLGLNPQPLDPANTEISVGQRIILNHYTAKRLLSALSMALQRHEQAFGVLETDIRKRVVRQQT</sequence>
<keyword evidence="3" id="KW-1185">Reference proteome</keyword>
<proteinExistence type="predicted"/>
<reference evidence="2 3" key="1">
    <citation type="submission" date="2019-02" db="EMBL/GenBank/DDBJ databases">
        <title>Deep-cultivation of Planctomycetes and their phenomic and genomic characterization uncovers novel biology.</title>
        <authorList>
            <person name="Wiegand S."/>
            <person name="Jogler M."/>
            <person name="Boedeker C."/>
            <person name="Pinto D."/>
            <person name="Vollmers J."/>
            <person name="Rivas-Marin E."/>
            <person name="Kohn T."/>
            <person name="Peeters S.H."/>
            <person name="Heuer A."/>
            <person name="Rast P."/>
            <person name="Oberbeckmann S."/>
            <person name="Bunk B."/>
            <person name="Jeske O."/>
            <person name="Meyerdierks A."/>
            <person name="Storesund J.E."/>
            <person name="Kallscheuer N."/>
            <person name="Luecker S."/>
            <person name="Lage O.M."/>
            <person name="Pohl T."/>
            <person name="Merkel B.J."/>
            <person name="Hornburger P."/>
            <person name="Mueller R.-W."/>
            <person name="Bruemmer F."/>
            <person name="Labrenz M."/>
            <person name="Spormann A.M."/>
            <person name="Op den Camp H."/>
            <person name="Overmann J."/>
            <person name="Amann R."/>
            <person name="Jetten M.S.M."/>
            <person name="Mascher T."/>
            <person name="Medema M.H."/>
            <person name="Devos D.P."/>
            <person name="Kaster A.-K."/>
            <person name="Ovreas L."/>
            <person name="Rohde M."/>
            <person name="Galperin M.Y."/>
            <person name="Jogler C."/>
        </authorList>
    </citation>
    <scope>NUCLEOTIDE SEQUENCE [LARGE SCALE GENOMIC DNA]</scope>
    <source>
        <strain evidence="2 3">Pan161</strain>
    </source>
</reference>
<name>A0A517VH92_9PLAN</name>
<dbReference type="Proteomes" id="UP000316855">
    <property type="component" value="Chromosome"/>
</dbReference>
<organism evidence="2 3">
    <name type="scientific">Gimesia algae</name>
    <dbReference type="NCBI Taxonomy" id="2527971"/>
    <lineage>
        <taxon>Bacteria</taxon>
        <taxon>Pseudomonadati</taxon>
        <taxon>Planctomycetota</taxon>
        <taxon>Planctomycetia</taxon>
        <taxon>Planctomycetales</taxon>
        <taxon>Planctomycetaceae</taxon>
        <taxon>Gimesia</taxon>
    </lineage>
</organism>
<dbReference type="EMBL" id="CP036343">
    <property type="protein sequence ID" value="QDT92371.1"/>
    <property type="molecule type" value="Genomic_DNA"/>
</dbReference>